<evidence type="ECO:0000313" key="1">
    <source>
        <dbReference type="EMBL" id="GJD66996.1"/>
    </source>
</evidence>
<keyword evidence="2" id="KW-1185">Reference proteome</keyword>
<dbReference type="Proteomes" id="UP001055286">
    <property type="component" value="Unassembled WGS sequence"/>
</dbReference>
<gene>
    <name evidence="1" type="ORF">MPEAHAMD_7195</name>
</gene>
<protein>
    <submittedName>
        <fullName evidence="1">Uncharacterized protein</fullName>
    </submittedName>
</protein>
<dbReference type="EMBL" id="BPQJ01000102">
    <property type="protein sequence ID" value="GJD66996.1"/>
    <property type="molecule type" value="Genomic_DNA"/>
</dbReference>
<sequence>MLRNFRKEGRREVFPNPTYDIHGEDTLLATEAMSLGYTVMMCANIVLRELDGPSYFEEDRLKNMRAAHMRIAEMYKHLGLRMKDPADPENKSFDRTEFYDRCWDQLKEQTVPKP</sequence>
<dbReference type="AlphaFoldDB" id="A0AA37HK46"/>
<organism evidence="1 2">
    <name type="scientific">Methylobacterium frigidaeris</name>
    <dbReference type="NCBI Taxonomy" id="2038277"/>
    <lineage>
        <taxon>Bacteria</taxon>
        <taxon>Pseudomonadati</taxon>
        <taxon>Pseudomonadota</taxon>
        <taxon>Alphaproteobacteria</taxon>
        <taxon>Hyphomicrobiales</taxon>
        <taxon>Methylobacteriaceae</taxon>
        <taxon>Methylobacterium</taxon>
    </lineage>
</organism>
<comment type="caution">
    <text evidence="1">The sequence shown here is derived from an EMBL/GenBank/DDBJ whole genome shotgun (WGS) entry which is preliminary data.</text>
</comment>
<reference evidence="1" key="2">
    <citation type="submission" date="2021-08" db="EMBL/GenBank/DDBJ databases">
        <authorList>
            <person name="Tani A."/>
            <person name="Ola A."/>
            <person name="Ogura Y."/>
            <person name="Katsura K."/>
            <person name="Hayashi T."/>
        </authorList>
    </citation>
    <scope>NUCLEOTIDE SEQUENCE</scope>
    <source>
        <strain evidence="1">JCM 32048</strain>
    </source>
</reference>
<evidence type="ECO:0000313" key="2">
    <source>
        <dbReference type="Proteomes" id="UP001055286"/>
    </source>
</evidence>
<proteinExistence type="predicted"/>
<reference evidence="1" key="1">
    <citation type="journal article" date="2016" name="Front. Microbiol.">
        <title>Genome Sequence of the Piezophilic, Mesophilic Sulfate-Reducing Bacterium Desulfovibrio indicus J2T.</title>
        <authorList>
            <person name="Cao J."/>
            <person name="Maignien L."/>
            <person name="Shao Z."/>
            <person name="Alain K."/>
            <person name="Jebbar M."/>
        </authorList>
    </citation>
    <scope>NUCLEOTIDE SEQUENCE</scope>
    <source>
        <strain evidence="1">JCM 32048</strain>
    </source>
</reference>
<name>A0AA37HK46_9HYPH</name>
<accession>A0AA37HK46</accession>